<dbReference type="PANTHER" id="PTHR43784">
    <property type="entry name" value="GDSL-LIKE LIPASE/ACYLHYDROLASE, PUTATIVE (AFU_ORTHOLOGUE AFUA_2G00820)-RELATED"/>
    <property type="match status" value="1"/>
</dbReference>
<reference evidence="3 4" key="1">
    <citation type="submission" date="2020-08" db="EMBL/GenBank/DDBJ databases">
        <title>Genomic Encyclopedia of Type Strains, Phase IV (KMG-IV): sequencing the most valuable type-strain genomes for metagenomic binning, comparative biology and taxonomic classification.</title>
        <authorList>
            <person name="Goeker M."/>
        </authorList>
    </citation>
    <scope>NUCLEOTIDE SEQUENCE [LARGE SCALE GENOMIC DNA]</scope>
    <source>
        <strain evidence="3 4">DSM 102238</strain>
    </source>
</reference>
<dbReference type="CDD" id="cd01830">
    <property type="entry name" value="XynE_like"/>
    <property type="match status" value="1"/>
</dbReference>
<evidence type="ECO:0000313" key="3">
    <source>
        <dbReference type="EMBL" id="MBB3998150.1"/>
    </source>
</evidence>
<dbReference type="InterPro" id="IPR036514">
    <property type="entry name" value="SGNH_hydro_sf"/>
</dbReference>
<evidence type="ECO:0000313" key="4">
    <source>
        <dbReference type="Proteomes" id="UP000542776"/>
    </source>
</evidence>
<protein>
    <submittedName>
        <fullName evidence="3">Lysophospholipase L1-like esterase</fullName>
    </submittedName>
</protein>
<dbReference type="InterPro" id="IPR013830">
    <property type="entry name" value="SGNH_hydro"/>
</dbReference>
<dbReference type="Pfam" id="PF13472">
    <property type="entry name" value="Lipase_GDSL_2"/>
    <property type="match status" value="1"/>
</dbReference>
<evidence type="ECO:0000259" key="2">
    <source>
        <dbReference type="Pfam" id="PF13472"/>
    </source>
</evidence>
<dbReference type="GO" id="GO:0016788">
    <property type="term" value="F:hydrolase activity, acting on ester bonds"/>
    <property type="evidence" value="ECO:0007669"/>
    <property type="project" value="UniProtKB-ARBA"/>
</dbReference>
<organism evidence="3 4">
    <name type="scientific">Aureimonas pseudogalii</name>
    <dbReference type="NCBI Taxonomy" id="1744844"/>
    <lineage>
        <taxon>Bacteria</taxon>
        <taxon>Pseudomonadati</taxon>
        <taxon>Pseudomonadota</taxon>
        <taxon>Alphaproteobacteria</taxon>
        <taxon>Hyphomicrobiales</taxon>
        <taxon>Aurantimonadaceae</taxon>
        <taxon>Aureimonas</taxon>
    </lineage>
</organism>
<dbReference type="InterPro" id="IPR053140">
    <property type="entry name" value="GDSL_Rv0518-like"/>
</dbReference>
<gene>
    <name evidence="3" type="ORF">GGR04_001989</name>
</gene>
<accession>A0A7W6H3W0</accession>
<dbReference type="RefSeq" id="WP_183199692.1">
    <property type="nucleotide sequence ID" value="NZ_JACIEK010000004.1"/>
</dbReference>
<dbReference type="AlphaFoldDB" id="A0A7W6H3W0"/>
<comment type="caution">
    <text evidence="3">The sequence shown here is derived from an EMBL/GenBank/DDBJ whole genome shotgun (WGS) entry which is preliminary data.</text>
</comment>
<dbReference type="EMBL" id="JACIEK010000004">
    <property type="protein sequence ID" value="MBB3998150.1"/>
    <property type="molecule type" value="Genomic_DNA"/>
</dbReference>
<keyword evidence="4" id="KW-1185">Reference proteome</keyword>
<dbReference type="Gene3D" id="3.40.50.1110">
    <property type="entry name" value="SGNH hydrolase"/>
    <property type="match status" value="1"/>
</dbReference>
<sequence>MISRIGLKGLVVAAALLAPHGSWAQQTAPAWTASWGASPVFDVGPELSNTTVRQFVRLSAGGSQVRIRFSNETGSVPLVIGATNLARPGNAAGSIDAASAVPLTFAGETTVTVPPGAPMLSDPVDLAVEPLSTLAVTMHVTRWTGPSVIHLDAVQTAYMVEGDHVAEAEFTQPKTALSRFYLSGVEVSSPGRAAPALVAFGNSITDGYHSTVDANRRWPDRLAERLSQRGGGRDVGIVNAGISGNRVLHDRPEEMFGPSALARLDRDALAQPGLRWLVVMEGINDIGHSTSAGLTEQTVTADQIIAGHRQIIARAKAKGIKVYGATLTPFEGTVFPGYFTPEGETKRQAVNAWIRTGGAYDAVIDFDAVLRDPADPARMKAEFDEGDHLHPNDAGYRAMADSIDLALFD</sequence>
<evidence type="ECO:0000256" key="1">
    <source>
        <dbReference type="SAM" id="SignalP"/>
    </source>
</evidence>
<dbReference type="PANTHER" id="PTHR43784:SF2">
    <property type="entry name" value="GDSL-LIKE LIPASE_ACYLHYDROLASE, PUTATIVE (AFU_ORTHOLOGUE AFUA_2G00820)-RELATED"/>
    <property type="match status" value="1"/>
</dbReference>
<dbReference type="SUPFAM" id="SSF52266">
    <property type="entry name" value="SGNH hydrolase"/>
    <property type="match status" value="1"/>
</dbReference>
<feature type="signal peptide" evidence="1">
    <location>
        <begin position="1"/>
        <end position="24"/>
    </location>
</feature>
<feature type="chain" id="PRO_5030580312" evidence="1">
    <location>
        <begin position="25"/>
        <end position="409"/>
    </location>
</feature>
<name>A0A7W6H3W0_9HYPH</name>
<dbReference type="Proteomes" id="UP000542776">
    <property type="component" value="Unassembled WGS sequence"/>
</dbReference>
<feature type="domain" description="SGNH hydrolase-type esterase" evidence="2">
    <location>
        <begin position="199"/>
        <end position="398"/>
    </location>
</feature>
<keyword evidence="1" id="KW-0732">Signal</keyword>
<proteinExistence type="predicted"/>